<feature type="region of interest" description="Disordered" evidence="1">
    <location>
        <begin position="133"/>
        <end position="255"/>
    </location>
</feature>
<evidence type="ECO:0000313" key="3">
    <source>
        <dbReference type="Proteomes" id="UP001177744"/>
    </source>
</evidence>
<accession>A0AA40I7V1</accession>
<reference evidence="2" key="1">
    <citation type="submission" date="2023-06" db="EMBL/GenBank/DDBJ databases">
        <title>Reference genome for the Northern bat (Eptesicus nilssonii), a most northern bat species.</title>
        <authorList>
            <person name="Laine V.N."/>
            <person name="Pulliainen A.T."/>
            <person name="Lilley T.M."/>
        </authorList>
    </citation>
    <scope>NUCLEOTIDE SEQUENCE</scope>
    <source>
        <strain evidence="2">BLF_Eptnil</strain>
        <tissue evidence="2">Kidney</tissue>
    </source>
</reference>
<feature type="compositionally biased region" description="Low complexity" evidence="1">
    <location>
        <begin position="209"/>
        <end position="218"/>
    </location>
</feature>
<sequence>MREGNKHGKCIDTYQKIINFVRSQSLNQPQFTAFLSELDSEYSGLSYYTEVHWLSCSKVLKQFWDLKEEIYQIITNMCDQVKAFKCKLVLRGKQLKNEDLMHFPTCNMNKSSLALDGGQMVVMRVRLPLVWSRPDPGAQLHPDSGARGLTRTWDPESPGPRGAWPHPDPGVRAASPGPGLQPPPDPGAHSLTRTRGRVASPGAGIQPHLDAGARARGLTRARDPASSGPRGAWPLLDPGARPHPDPGPSLTSDSDLKAKFNDVGVPEFYKYLPNGFENTRKFTYEIISMFGSTYWCEQLFTVMKGNKSPVRSRITDTYLESVLKVITANKISPEVGKIAEKRCH</sequence>
<proteinExistence type="predicted"/>
<keyword evidence="3" id="KW-1185">Reference proteome</keyword>
<dbReference type="PANTHER" id="PTHR45913">
    <property type="entry name" value="EPM2A-INTERACTING PROTEIN 1"/>
    <property type="match status" value="1"/>
</dbReference>
<comment type="caution">
    <text evidence="2">The sequence shown here is derived from an EMBL/GenBank/DDBJ whole genome shotgun (WGS) entry which is preliminary data.</text>
</comment>
<feature type="non-terminal residue" evidence="2">
    <location>
        <position position="344"/>
    </location>
</feature>
<organism evidence="2 3">
    <name type="scientific">Cnephaeus nilssonii</name>
    <name type="common">Northern bat</name>
    <name type="synonym">Eptesicus nilssonii</name>
    <dbReference type="NCBI Taxonomy" id="3371016"/>
    <lineage>
        <taxon>Eukaryota</taxon>
        <taxon>Metazoa</taxon>
        <taxon>Chordata</taxon>
        <taxon>Craniata</taxon>
        <taxon>Vertebrata</taxon>
        <taxon>Euteleostomi</taxon>
        <taxon>Mammalia</taxon>
        <taxon>Eutheria</taxon>
        <taxon>Laurasiatheria</taxon>
        <taxon>Chiroptera</taxon>
        <taxon>Yangochiroptera</taxon>
        <taxon>Vespertilionidae</taxon>
        <taxon>Cnephaeus</taxon>
    </lineage>
</organism>
<dbReference type="Proteomes" id="UP001177744">
    <property type="component" value="Unassembled WGS sequence"/>
</dbReference>
<name>A0AA40I7V1_CNENI</name>
<dbReference type="EMBL" id="JAULJE010000003">
    <property type="protein sequence ID" value="KAK1344516.1"/>
    <property type="molecule type" value="Genomic_DNA"/>
</dbReference>
<dbReference type="AlphaFoldDB" id="A0AA40I7V1"/>
<gene>
    <name evidence="2" type="ORF">QTO34_013213</name>
</gene>
<protein>
    <submittedName>
        <fullName evidence="2">Uncharacterized protein</fullName>
    </submittedName>
</protein>
<dbReference type="PANTHER" id="PTHR45913:SF5">
    <property type="entry name" value="GENERAL TRANSCRIPTION FACTOR II-I REPEAT DOMAIN-CONTAINING PROTEIN 2A-LIKE PROTEIN"/>
    <property type="match status" value="1"/>
</dbReference>
<evidence type="ECO:0000313" key="2">
    <source>
        <dbReference type="EMBL" id="KAK1344516.1"/>
    </source>
</evidence>
<evidence type="ECO:0000256" key="1">
    <source>
        <dbReference type="SAM" id="MobiDB-lite"/>
    </source>
</evidence>